<dbReference type="Proteomes" id="UP001147653">
    <property type="component" value="Unassembled WGS sequence"/>
</dbReference>
<gene>
    <name evidence="1" type="ORF">OJ997_06155</name>
</gene>
<dbReference type="InterPro" id="IPR008792">
    <property type="entry name" value="PQQD"/>
</dbReference>
<keyword evidence="2" id="KW-1185">Reference proteome</keyword>
<name>A0A9X3SA32_9ACTN</name>
<dbReference type="RefSeq" id="WP_270024179.1">
    <property type="nucleotide sequence ID" value="NZ_JAPDDP010000008.1"/>
</dbReference>
<dbReference type="Gene3D" id="1.10.10.1150">
    <property type="entry name" value="Coenzyme PQQ synthesis protein D (PqqD)"/>
    <property type="match status" value="1"/>
</dbReference>
<organism evidence="1 2">
    <name type="scientific">Solirubrobacter phytolaccae</name>
    <dbReference type="NCBI Taxonomy" id="1404360"/>
    <lineage>
        <taxon>Bacteria</taxon>
        <taxon>Bacillati</taxon>
        <taxon>Actinomycetota</taxon>
        <taxon>Thermoleophilia</taxon>
        <taxon>Solirubrobacterales</taxon>
        <taxon>Solirubrobacteraceae</taxon>
        <taxon>Solirubrobacter</taxon>
    </lineage>
</organism>
<dbReference type="Pfam" id="PF05402">
    <property type="entry name" value="PqqD"/>
    <property type="match status" value="1"/>
</dbReference>
<dbReference type="InterPro" id="IPR041881">
    <property type="entry name" value="PqqD_sf"/>
</dbReference>
<evidence type="ECO:0000313" key="2">
    <source>
        <dbReference type="Proteomes" id="UP001147653"/>
    </source>
</evidence>
<sequence length="86" mass="9213">MTLKLRQEGVAWTDVDGEIVALDEATAEYLAANEAGGLLWRALAKGATRDDLAARLAAEFGIDHERAGADTDAFLAELRARDLLEG</sequence>
<dbReference type="AlphaFoldDB" id="A0A9X3SA32"/>
<accession>A0A9X3SA32</accession>
<comment type="caution">
    <text evidence="1">The sequence shown here is derived from an EMBL/GenBank/DDBJ whole genome shotgun (WGS) entry which is preliminary data.</text>
</comment>
<proteinExistence type="predicted"/>
<evidence type="ECO:0000313" key="1">
    <source>
        <dbReference type="EMBL" id="MDA0179870.1"/>
    </source>
</evidence>
<reference evidence="1" key="1">
    <citation type="submission" date="2022-10" db="EMBL/GenBank/DDBJ databases">
        <title>The WGS of Solirubrobacter phytolaccae KCTC 29190.</title>
        <authorList>
            <person name="Jiang Z."/>
        </authorList>
    </citation>
    <scope>NUCLEOTIDE SEQUENCE</scope>
    <source>
        <strain evidence="1">KCTC 29190</strain>
    </source>
</reference>
<dbReference type="EMBL" id="JAPDDP010000008">
    <property type="protein sequence ID" value="MDA0179870.1"/>
    <property type="molecule type" value="Genomic_DNA"/>
</dbReference>
<protein>
    <submittedName>
        <fullName evidence="1">PqqD family protein</fullName>
    </submittedName>
</protein>